<protein>
    <submittedName>
        <fullName evidence="1">Uncharacterized protein</fullName>
    </submittedName>
</protein>
<accession>A0ACC2LEU1</accession>
<gene>
    <name evidence="1" type="ORF">MRB53_025021</name>
</gene>
<keyword evidence="2" id="KW-1185">Reference proteome</keyword>
<reference evidence="1 2" key="1">
    <citation type="journal article" date="2022" name="Hortic Res">
        <title>A haplotype resolved chromosomal level avocado genome allows analysis of novel avocado genes.</title>
        <authorList>
            <person name="Nath O."/>
            <person name="Fletcher S.J."/>
            <person name="Hayward A."/>
            <person name="Shaw L.M."/>
            <person name="Masouleh A.K."/>
            <person name="Furtado A."/>
            <person name="Henry R.J."/>
            <person name="Mitter N."/>
        </authorList>
    </citation>
    <scope>NUCLEOTIDE SEQUENCE [LARGE SCALE GENOMIC DNA]</scope>
    <source>
        <strain evidence="2">cv. Hass</strain>
    </source>
</reference>
<evidence type="ECO:0000313" key="2">
    <source>
        <dbReference type="Proteomes" id="UP001234297"/>
    </source>
</evidence>
<dbReference type="Proteomes" id="UP001234297">
    <property type="component" value="Chromosome 7"/>
</dbReference>
<dbReference type="EMBL" id="CM056815">
    <property type="protein sequence ID" value="KAJ8631698.1"/>
    <property type="molecule type" value="Genomic_DNA"/>
</dbReference>
<comment type="caution">
    <text evidence="1">The sequence shown here is derived from an EMBL/GenBank/DDBJ whole genome shotgun (WGS) entry which is preliminary data.</text>
</comment>
<proteinExistence type="predicted"/>
<sequence length="244" mass="27910">MDKASSSSLAAVDLNNPSLKFGLTTFKDLVSTMKDLPPSAIMSLQPSCKVHLSNVVELGYPVGDLEHQIDCLMSRCRSYMDLDSMSPQEVAEAVLVPDIQSGIEQISSNKIGRRRTIKLYQMRGNILHLFKRKEPTTNISLNNLKRMMRIQEFLPDAYLPCFHPQFHAYKDDLGHVSQFTRSSRRFQSSFATEQRLQISFQMIDDQDLGFFANFLGIFIFIMVAEHVSATLRYRNLYRGDNEPM</sequence>
<organism evidence="1 2">
    <name type="scientific">Persea americana</name>
    <name type="common">Avocado</name>
    <dbReference type="NCBI Taxonomy" id="3435"/>
    <lineage>
        <taxon>Eukaryota</taxon>
        <taxon>Viridiplantae</taxon>
        <taxon>Streptophyta</taxon>
        <taxon>Embryophyta</taxon>
        <taxon>Tracheophyta</taxon>
        <taxon>Spermatophyta</taxon>
        <taxon>Magnoliopsida</taxon>
        <taxon>Magnoliidae</taxon>
        <taxon>Laurales</taxon>
        <taxon>Lauraceae</taxon>
        <taxon>Persea</taxon>
    </lineage>
</organism>
<evidence type="ECO:0000313" key="1">
    <source>
        <dbReference type="EMBL" id="KAJ8631698.1"/>
    </source>
</evidence>
<name>A0ACC2LEU1_PERAE</name>